<dbReference type="RefSeq" id="XP_004254976.1">
    <property type="nucleotide sequence ID" value="XM_004254928.1"/>
</dbReference>
<dbReference type="Gene3D" id="3.40.1810.10">
    <property type="entry name" value="Transcription factor, MADS-box"/>
    <property type="match status" value="1"/>
</dbReference>
<dbReference type="VEuPathDB" id="AmoebaDB:EIN_224480"/>
<dbReference type="Pfam" id="PF00319">
    <property type="entry name" value="SRF-TF"/>
    <property type="match status" value="1"/>
</dbReference>
<dbReference type="PANTHER" id="PTHR11945">
    <property type="entry name" value="MADS BOX PROTEIN"/>
    <property type="match status" value="1"/>
</dbReference>
<dbReference type="GO" id="GO:0005634">
    <property type="term" value="C:nucleus"/>
    <property type="evidence" value="ECO:0007669"/>
    <property type="project" value="UniProtKB-SubCell"/>
</dbReference>
<feature type="region of interest" description="Disordered" evidence="6">
    <location>
        <begin position="95"/>
        <end position="215"/>
    </location>
</feature>
<feature type="compositionally biased region" description="Basic and acidic residues" evidence="6">
    <location>
        <begin position="95"/>
        <end position="109"/>
    </location>
</feature>
<keyword evidence="5" id="KW-0539">Nucleus</keyword>
<dbReference type="GO" id="GO:0000978">
    <property type="term" value="F:RNA polymerase II cis-regulatory region sequence-specific DNA binding"/>
    <property type="evidence" value="ECO:0007669"/>
    <property type="project" value="TreeGrafter"/>
</dbReference>
<evidence type="ECO:0000256" key="5">
    <source>
        <dbReference type="ARBA" id="ARBA00023242"/>
    </source>
</evidence>
<evidence type="ECO:0000256" key="6">
    <source>
        <dbReference type="SAM" id="MobiDB-lite"/>
    </source>
</evidence>
<evidence type="ECO:0000256" key="3">
    <source>
        <dbReference type="ARBA" id="ARBA00023125"/>
    </source>
</evidence>
<organism evidence="8 9">
    <name type="scientific">Entamoeba invadens IP1</name>
    <dbReference type="NCBI Taxonomy" id="370355"/>
    <lineage>
        <taxon>Eukaryota</taxon>
        <taxon>Amoebozoa</taxon>
        <taxon>Evosea</taxon>
        <taxon>Archamoebae</taxon>
        <taxon>Mastigamoebida</taxon>
        <taxon>Entamoebidae</taxon>
        <taxon>Entamoeba</taxon>
    </lineage>
</organism>
<dbReference type="OrthoDB" id="1898716at2759"/>
<dbReference type="InterPro" id="IPR036879">
    <property type="entry name" value="TF_MADSbox_sf"/>
</dbReference>
<dbReference type="Proteomes" id="UP000014680">
    <property type="component" value="Unassembled WGS sequence"/>
</dbReference>
<dbReference type="PANTHER" id="PTHR11945:SF534">
    <property type="entry name" value="MYOCYTE-SPECIFIC ENHANCER FACTOR 2"/>
    <property type="match status" value="1"/>
</dbReference>
<feature type="compositionally biased region" description="Low complexity" evidence="6">
    <location>
        <begin position="112"/>
        <end position="134"/>
    </location>
</feature>
<dbReference type="PROSITE" id="PS50066">
    <property type="entry name" value="MADS_BOX_2"/>
    <property type="match status" value="1"/>
</dbReference>
<evidence type="ECO:0000313" key="9">
    <source>
        <dbReference type="Proteomes" id="UP000014680"/>
    </source>
</evidence>
<dbReference type="SMART" id="SM00432">
    <property type="entry name" value="MADS"/>
    <property type="match status" value="1"/>
</dbReference>
<dbReference type="InterPro" id="IPR002100">
    <property type="entry name" value="TF_MADSbox"/>
</dbReference>
<keyword evidence="3" id="KW-0238">DNA-binding</keyword>
<comment type="subcellular location">
    <subcellularLocation>
        <location evidence="1">Nucleus</location>
    </subcellularLocation>
</comment>
<accession>A0A0A1U5R4</accession>
<keyword evidence="4" id="KW-0804">Transcription</keyword>
<name>A0A0A1U5R4_ENTIV</name>
<dbReference type="GO" id="GO:0000981">
    <property type="term" value="F:DNA-binding transcription factor activity, RNA polymerase II-specific"/>
    <property type="evidence" value="ECO:0007669"/>
    <property type="project" value="TreeGrafter"/>
</dbReference>
<dbReference type="GO" id="GO:0046983">
    <property type="term" value="F:protein dimerization activity"/>
    <property type="evidence" value="ECO:0007669"/>
    <property type="project" value="InterPro"/>
</dbReference>
<dbReference type="SUPFAM" id="SSF55455">
    <property type="entry name" value="SRF-like"/>
    <property type="match status" value="1"/>
</dbReference>
<keyword evidence="9" id="KW-1185">Reference proteome</keyword>
<dbReference type="EMBL" id="KB206756">
    <property type="protein sequence ID" value="ELP88205.1"/>
    <property type="molecule type" value="Genomic_DNA"/>
</dbReference>
<dbReference type="GeneID" id="14887316"/>
<dbReference type="PRINTS" id="PR00404">
    <property type="entry name" value="MADSDOMAIN"/>
</dbReference>
<evidence type="ECO:0000256" key="4">
    <source>
        <dbReference type="ARBA" id="ARBA00023163"/>
    </source>
</evidence>
<protein>
    <submittedName>
        <fullName evidence="8">Floral homeotic protein AGAMOUS, putative</fullName>
    </submittedName>
</protein>
<evidence type="ECO:0000313" key="8">
    <source>
        <dbReference type="EMBL" id="ELP88205.1"/>
    </source>
</evidence>
<proteinExistence type="predicted"/>
<dbReference type="AlphaFoldDB" id="A0A0A1U5R4"/>
<reference evidence="8 9" key="1">
    <citation type="submission" date="2012-10" db="EMBL/GenBank/DDBJ databases">
        <authorList>
            <person name="Zafar N."/>
            <person name="Inman J."/>
            <person name="Hall N."/>
            <person name="Lorenzi H."/>
            <person name="Caler E."/>
        </authorList>
    </citation>
    <scope>NUCLEOTIDE SEQUENCE [LARGE SCALE GENOMIC DNA]</scope>
    <source>
        <strain evidence="8 9">IP1</strain>
    </source>
</reference>
<dbReference type="KEGG" id="eiv:EIN_224480"/>
<evidence type="ECO:0000256" key="1">
    <source>
        <dbReference type="ARBA" id="ARBA00004123"/>
    </source>
</evidence>
<dbReference type="OMA" id="EGICKYT"/>
<keyword evidence="2" id="KW-0805">Transcription regulation</keyword>
<feature type="domain" description="MADS-box" evidence="7">
    <location>
        <begin position="1"/>
        <end position="48"/>
    </location>
</feature>
<dbReference type="CDD" id="cd00120">
    <property type="entry name" value="MADS"/>
    <property type="match status" value="1"/>
</dbReference>
<gene>
    <name evidence="8" type="ORF">EIN_224480</name>
</gene>
<dbReference type="GO" id="GO:0045944">
    <property type="term" value="P:positive regulation of transcription by RNA polymerase II"/>
    <property type="evidence" value="ECO:0007669"/>
    <property type="project" value="TreeGrafter"/>
</dbReference>
<evidence type="ECO:0000256" key="2">
    <source>
        <dbReference type="ARBA" id="ARBA00023015"/>
    </source>
</evidence>
<evidence type="ECO:0000259" key="7">
    <source>
        <dbReference type="PROSITE" id="PS50066"/>
    </source>
</evidence>
<feature type="compositionally biased region" description="Basic and acidic residues" evidence="6">
    <location>
        <begin position="143"/>
        <end position="163"/>
    </location>
</feature>
<sequence length="215" mass="25424">MGRNKIKIEKIDNERKRQTTFQKRRHGLIKKAMELSILCDCQVSLMVFKDEKLVVYSTSDIKKTLLEFVQFKNKFVSFSNDDYNNVTENMIDIEQPEKPQQDKQPDKPEASPSQQLFPPIPQQQQEQQRGQPRPDYAPPPQYSDRRDYQQIDQRKQKDKKEQFRGAQQDGFTFGRVEEYRDGSPSQDGFYQRQPIKREPQNDPGLIPKDKRLSPE</sequence>